<evidence type="ECO:0000256" key="8">
    <source>
        <dbReference type="ARBA" id="ARBA00022989"/>
    </source>
</evidence>
<dbReference type="InterPro" id="IPR003538">
    <property type="entry name" value="TonB"/>
</dbReference>
<dbReference type="PROSITE" id="PS52015">
    <property type="entry name" value="TONB_CTD"/>
    <property type="match status" value="1"/>
</dbReference>
<evidence type="ECO:0000256" key="10">
    <source>
        <dbReference type="SAM" id="Phobius"/>
    </source>
</evidence>
<dbReference type="EMBL" id="AP025314">
    <property type="protein sequence ID" value="BDD11302.1"/>
    <property type="molecule type" value="Genomic_DNA"/>
</dbReference>
<keyword evidence="3" id="KW-0813">Transport</keyword>
<dbReference type="GO" id="GO:0055085">
    <property type="term" value="P:transmembrane transport"/>
    <property type="evidence" value="ECO:0007669"/>
    <property type="project" value="InterPro"/>
</dbReference>
<keyword evidence="9 10" id="KW-0472">Membrane</keyword>
<keyword evidence="4" id="KW-1003">Cell membrane</keyword>
<dbReference type="RefSeq" id="WP_338392804.1">
    <property type="nucleotide sequence ID" value="NZ_AP025314.1"/>
</dbReference>
<evidence type="ECO:0000256" key="7">
    <source>
        <dbReference type="ARBA" id="ARBA00022927"/>
    </source>
</evidence>
<evidence type="ECO:0000256" key="4">
    <source>
        <dbReference type="ARBA" id="ARBA00022475"/>
    </source>
</evidence>
<comment type="similarity">
    <text evidence="2">Belongs to the TonB family.</text>
</comment>
<evidence type="ECO:0000259" key="11">
    <source>
        <dbReference type="PROSITE" id="PS52015"/>
    </source>
</evidence>
<keyword evidence="13" id="KW-1185">Reference proteome</keyword>
<keyword evidence="6 10" id="KW-0812">Transmembrane</keyword>
<comment type="subcellular location">
    <subcellularLocation>
        <location evidence="1">Cell inner membrane</location>
        <topology evidence="1">Single-pass membrane protein</topology>
        <orientation evidence="1">Periplasmic side</orientation>
    </subcellularLocation>
</comment>
<dbReference type="GO" id="GO:0015031">
    <property type="term" value="P:protein transport"/>
    <property type="evidence" value="ECO:0007669"/>
    <property type="project" value="UniProtKB-KW"/>
</dbReference>
<evidence type="ECO:0000313" key="12">
    <source>
        <dbReference type="EMBL" id="BDD11302.1"/>
    </source>
</evidence>
<dbReference type="PANTHER" id="PTHR33446">
    <property type="entry name" value="PROTEIN TONB-RELATED"/>
    <property type="match status" value="1"/>
</dbReference>
<proteinExistence type="inferred from homology"/>
<dbReference type="Pfam" id="PF03544">
    <property type="entry name" value="TonB_C"/>
    <property type="match status" value="1"/>
</dbReference>
<evidence type="ECO:0000256" key="3">
    <source>
        <dbReference type="ARBA" id="ARBA00022448"/>
    </source>
</evidence>
<dbReference type="PRINTS" id="PR01374">
    <property type="entry name" value="TONBPROTEIN"/>
</dbReference>
<evidence type="ECO:0000313" key="13">
    <source>
        <dbReference type="Proteomes" id="UP001348817"/>
    </source>
</evidence>
<keyword evidence="5" id="KW-0997">Cell inner membrane</keyword>
<evidence type="ECO:0000256" key="1">
    <source>
        <dbReference type="ARBA" id="ARBA00004383"/>
    </source>
</evidence>
<keyword evidence="8 10" id="KW-1133">Transmembrane helix</keyword>
<gene>
    <name evidence="12" type="ORF">FUAX_37340</name>
</gene>
<evidence type="ECO:0000256" key="5">
    <source>
        <dbReference type="ARBA" id="ARBA00022519"/>
    </source>
</evidence>
<dbReference type="InterPro" id="IPR037682">
    <property type="entry name" value="TonB_C"/>
</dbReference>
<dbReference type="GO" id="GO:0098797">
    <property type="term" value="C:plasma membrane protein complex"/>
    <property type="evidence" value="ECO:0007669"/>
    <property type="project" value="TreeGrafter"/>
</dbReference>
<dbReference type="KEGG" id="fax:FUAX_37340"/>
<dbReference type="GO" id="GO:0030288">
    <property type="term" value="C:outer membrane-bounded periplasmic space"/>
    <property type="evidence" value="ECO:0007669"/>
    <property type="project" value="InterPro"/>
</dbReference>
<organism evidence="12 13">
    <name type="scientific">Fulvitalea axinellae</name>
    <dbReference type="NCBI Taxonomy" id="1182444"/>
    <lineage>
        <taxon>Bacteria</taxon>
        <taxon>Pseudomonadati</taxon>
        <taxon>Bacteroidota</taxon>
        <taxon>Cytophagia</taxon>
        <taxon>Cytophagales</taxon>
        <taxon>Persicobacteraceae</taxon>
        <taxon>Fulvitalea</taxon>
    </lineage>
</organism>
<dbReference type="SUPFAM" id="SSF74653">
    <property type="entry name" value="TolA/TonB C-terminal domain"/>
    <property type="match status" value="1"/>
</dbReference>
<evidence type="ECO:0000256" key="6">
    <source>
        <dbReference type="ARBA" id="ARBA00022692"/>
    </source>
</evidence>
<protein>
    <submittedName>
        <fullName evidence="12">Protein TonB</fullName>
    </submittedName>
</protein>
<feature type="domain" description="TonB C-terminal" evidence="11">
    <location>
        <begin position="134"/>
        <end position="224"/>
    </location>
</feature>
<evidence type="ECO:0000256" key="2">
    <source>
        <dbReference type="ARBA" id="ARBA00006555"/>
    </source>
</evidence>
<keyword evidence="7" id="KW-0653">Protein transport</keyword>
<name>A0AAU9D0U1_9BACT</name>
<dbReference type="NCBIfam" id="TIGR01352">
    <property type="entry name" value="tonB_Cterm"/>
    <property type="match status" value="1"/>
</dbReference>
<dbReference type="Gene3D" id="3.30.1150.10">
    <property type="match status" value="1"/>
</dbReference>
<dbReference type="AlphaFoldDB" id="A0AAU9D0U1"/>
<accession>A0AAU9D0U1</accession>
<dbReference type="Proteomes" id="UP001348817">
    <property type="component" value="Chromosome"/>
</dbReference>
<sequence>MESKKNPEKDLVKTSSLFMNLGLCISLGLVITAFQWKFWDDENVKDLGTEVEQFEEIEEVVNTTQPPPPPPPKIQQPQIVEVPDEEEIEEEIEVDLDVEITEETEVEEVVFEEPAEEEAEEIFTIVEDQPEYPGGLKAFYKQVGKKLKYPSQARRMGVEGKVYVQFVVDKDGTLTEITVAKGIGAGCDEEAIRVLKTLPKWKPGKQRGRAVKVRMVIPIHFKLN</sequence>
<dbReference type="PANTHER" id="PTHR33446:SF2">
    <property type="entry name" value="PROTEIN TONB"/>
    <property type="match status" value="1"/>
</dbReference>
<dbReference type="GO" id="GO:0031992">
    <property type="term" value="F:energy transducer activity"/>
    <property type="evidence" value="ECO:0007669"/>
    <property type="project" value="InterPro"/>
</dbReference>
<reference evidence="12 13" key="1">
    <citation type="submission" date="2021-12" db="EMBL/GenBank/DDBJ databases">
        <title>Genome sequencing of bacteria with rrn-lacking chromosome and rrn-plasmid.</title>
        <authorList>
            <person name="Anda M."/>
            <person name="Iwasaki W."/>
        </authorList>
    </citation>
    <scope>NUCLEOTIDE SEQUENCE [LARGE SCALE GENOMIC DNA]</scope>
    <source>
        <strain evidence="12 13">DSM 100852</strain>
    </source>
</reference>
<dbReference type="GO" id="GO:0015891">
    <property type="term" value="P:siderophore transport"/>
    <property type="evidence" value="ECO:0007669"/>
    <property type="project" value="InterPro"/>
</dbReference>
<dbReference type="InterPro" id="IPR006260">
    <property type="entry name" value="TonB/TolA_C"/>
</dbReference>
<dbReference type="InterPro" id="IPR051045">
    <property type="entry name" value="TonB-dependent_transducer"/>
</dbReference>
<evidence type="ECO:0000256" key="9">
    <source>
        <dbReference type="ARBA" id="ARBA00023136"/>
    </source>
</evidence>
<feature type="transmembrane region" description="Helical" evidence="10">
    <location>
        <begin position="21"/>
        <end position="39"/>
    </location>
</feature>